<dbReference type="SUPFAM" id="SSF52096">
    <property type="entry name" value="ClpP/crotonase"/>
    <property type="match status" value="1"/>
</dbReference>
<dbReference type="InterPro" id="IPR014748">
    <property type="entry name" value="Enoyl-CoA_hydra_C"/>
</dbReference>
<gene>
    <name evidence="3" type="ORF">BN112_2582</name>
</gene>
<dbReference type="AlphaFoldDB" id="A0A0C6P8P8"/>
<sequence>MSQQESRMSAPACVSEFVRYDVDAGVARITLDRPDRRNAIDVPMRAALLAAVQAATADPAVRAVVLTGAGGHFCSGGDVSTMRGASMSAEQGRDRMAPIGACARALLEMPKPVIAAVDGIAFGGGFGLCLCADLVLATPAARFCLSFMRIGLVPDFAAAFTLPRLVGLQRARQLIYTAAEIDGRQALEYGLVSELVDAGRLAPRAAEVATAMAGMPATAFALTKQALLRSSSSELAAMVEMEMTSQGVAFNTGYHQQAVERLLEKKPPLYSFPAPTA</sequence>
<dbReference type="Gene3D" id="3.90.226.10">
    <property type="entry name" value="2-enoyl-CoA Hydratase, Chain A, domain 1"/>
    <property type="match status" value="1"/>
</dbReference>
<protein>
    <submittedName>
        <fullName evidence="3">Probable enoyl-CoA hydratase</fullName>
    </submittedName>
</protein>
<accession>A0A0C6P8P8</accession>
<name>A0A0C6P8P8_BORBO</name>
<organism evidence="3 4">
    <name type="scientific">Bordetella bronchiseptica 253</name>
    <dbReference type="NCBI Taxonomy" id="568707"/>
    <lineage>
        <taxon>Bacteria</taxon>
        <taxon>Pseudomonadati</taxon>
        <taxon>Pseudomonadota</taxon>
        <taxon>Betaproteobacteria</taxon>
        <taxon>Burkholderiales</taxon>
        <taxon>Alcaligenaceae</taxon>
        <taxon>Bordetella</taxon>
    </lineage>
</organism>
<evidence type="ECO:0000313" key="3">
    <source>
        <dbReference type="EMBL" id="CCJ54499.1"/>
    </source>
</evidence>
<dbReference type="HOGENOM" id="CLU_009834_7_2_4"/>
<reference evidence="3 4" key="1">
    <citation type="journal article" date="2012" name="BMC Genomics">
        <title>Comparative genomics of the classical Bordetella subspecies: the evolution and exchange of virulence-associated diversity amongst closely related pathogens.</title>
        <authorList>
            <person name="Park J."/>
            <person name="Zhang Y."/>
            <person name="Buboltz A.M."/>
            <person name="Zhang X."/>
            <person name="Schuster S.C."/>
            <person name="Ahuja U."/>
            <person name="Liu M."/>
            <person name="Miller J.F."/>
            <person name="Sebaihia M."/>
            <person name="Bentley S.D."/>
            <person name="Parkhill J."/>
            <person name="Harvill E.T."/>
        </authorList>
    </citation>
    <scope>NUCLEOTIDE SEQUENCE [LARGE SCALE GENOMIC DNA]</scope>
    <source>
        <strain evidence="3 4">253</strain>
    </source>
</reference>
<dbReference type="PANTHER" id="PTHR43459">
    <property type="entry name" value="ENOYL-COA HYDRATASE"/>
    <property type="match status" value="1"/>
</dbReference>
<evidence type="ECO:0000256" key="1">
    <source>
        <dbReference type="ARBA" id="ARBA00005254"/>
    </source>
</evidence>
<dbReference type="PROSITE" id="PS00166">
    <property type="entry name" value="ENOYL_COA_HYDRATASE"/>
    <property type="match status" value="1"/>
</dbReference>
<dbReference type="Gene3D" id="1.10.12.10">
    <property type="entry name" value="Lyase 2-enoyl-coa Hydratase, Chain A, domain 2"/>
    <property type="match status" value="1"/>
</dbReference>
<comment type="similarity">
    <text evidence="1 2">Belongs to the enoyl-CoA hydratase/isomerase family.</text>
</comment>
<dbReference type="EMBL" id="HE965806">
    <property type="protein sequence ID" value="CCJ54499.1"/>
    <property type="molecule type" value="Genomic_DNA"/>
</dbReference>
<dbReference type="InterPro" id="IPR029045">
    <property type="entry name" value="ClpP/crotonase-like_dom_sf"/>
</dbReference>
<dbReference type="CDD" id="cd06558">
    <property type="entry name" value="crotonase-like"/>
    <property type="match status" value="1"/>
</dbReference>
<proteinExistence type="inferred from homology"/>
<evidence type="ECO:0000313" key="4">
    <source>
        <dbReference type="Proteomes" id="UP000007564"/>
    </source>
</evidence>
<dbReference type="OrthoDB" id="5291143at2"/>
<dbReference type="GO" id="GO:0003824">
    <property type="term" value="F:catalytic activity"/>
    <property type="evidence" value="ECO:0007669"/>
    <property type="project" value="InterPro"/>
</dbReference>
<dbReference type="InterPro" id="IPR018376">
    <property type="entry name" value="Enoyl-CoA_hyd/isom_CS"/>
</dbReference>
<dbReference type="InterPro" id="IPR001753">
    <property type="entry name" value="Enoyl-CoA_hydra/iso"/>
</dbReference>
<dbReference type="KEGG" id="bbh:BN112_2582"/>
<evidence type="ECO:0000256" key="2">
    <source>
        <dbReference type="RuleBase" id="RU003707"/>
    </source>
</evidence>
<dbReference type="PANTHER" id="PTHR43459:SF1">
    <property type="entry name" value="EG:BACN32G11.4 PROTEIN"/>
    <property type="match status" value="1"/>
</dbReference>
<dbReference type="Pfam" id="PF00378">
    <property type="entry name" value="ECH_1"/>
    <property type="match status" value="1"/>
</dbReference>
<dbReference type="Proteomes" id="UP000007564">
    <property type="component" value="Chromosome"/>
</dbReference>